<protein>
    <recommendedName>
        <fullName evidence="3">eEF-1B gamma</fullName>
    </recommendedName>
</protein>
<dbReference type="InterPro" id="IPR004045">
    <property type="entry name" value="Glutathione_S-Trfase_N"/>
</dbReference>
<dbReference type="SMART" id="SM01183">
    <property type="entry name" value="EF1G"/>
    <property type="match status" value="1"/>
</dbReference>
<sequence length="435" mass="49880">TLHASPNNFRTFEVLIAAKYGQSNVKVEYSDKPVASQKFPFAKLPCFETSNGKTLTGSHAIAKYVAQKALQNAGADHQSACEAEILHWFQLVDNEIVPNVLAWLLPSVSAMTYDNQQVEEAKLATMHILKILDQYLLPKTFLVGERLTLADVAVSCALLPAFEHLLEPDHRRHMANLTRWFYTCIYQPNFKAILGDVHLCAKSSQFDVQKFKKFQQDTTAFAAIGEKAAHKKEEKPKKEAAKKDTKPKEEKKPAAKPAAEEEMDDTEQALAQEPKQNDPFAIMPKGTFNMDEFKRVYSNEDTETKALPYFWQNFDKENYSIWYCEYKYADELTLTFMSCNLIAGMFQRLDKLRKNAFASMCLFGTDNNSTISGIWVWRGHELAFNLSDDWKVDYESYNWKKLDATSAETKTLVDEYFKWEGKFDGKKFNQGKIFK</sequence>
<evidence type="ECO:0000256" key="3">
    <source>
        <dbReference type="ARBA" id="ARBA00030426"/>
    </source>
</evidence>
<dbReference type="PROSITE" id="PS50040">
    <property type="entry name" value="EF1G_C"/>
    <property type="match status" value="1"/>
</dbReference>
<evidence type="ECO:0000256" key="2">
    <source>
        <dbReference type="ARBA" id="ARBA00022917"/>
    </source>
</evidence>
<proteinExistence type="predicted"/>
<name>A0A915JIK5_ROMCU</name>
<dbReference type="InterPro" id="IPR036433">
    <property type="entry name" value="EF1B_G_C_sf"/>
</dbReference>
<dbReference type="InterPro" id="IPR036249">
    <property type="entry name" value="Thioredoxin-like_sf"/>
</dbReference>
<evidence type="ECO:0000256" key="4">
    <source>
        <dbReference type="PROSITE-ProRule" id="PRU00519"/>
    </source>
</evidence>
<keyword evidence="9" id="KW-1185">Reference proteome</keyword>
<dbReference type="PROSITE" id="PS50404">
    <property type="entry name" value="GST_NTER"/>
    <property type="match status" value="1"/>
</dbReference>
<dbReference type="SUPFAM" id="SSF47616">
    <property type="entry name" value="GST C-terminal domain-like"/>
    <property type="match status" value="1"/>
</dbReference>
<dbReference type="Gene3D" id="3.30.70.1010">
    <property type="entry name" value="Translation elongation factor EF1B, gamma chain, conserved domain"/>
    <property type="match status" value="1"/>
</dbReference>
<evidence type="ECO:0000256" key="1">
    <source>
        <dbReference type="ARBA" id="ARBA00022768"/>
    </source>
</evidence>
<feature type="domain" description="GST C-terminal" evidence="8">
    <location>
        <begin position="78"/>
        <end position="214"/>
    </location>
</feature>
<dbReference type="FunFam" id="3.30.70.1010:FF:000001">
    <property type="entry name" value="Elongation factor 1-gamma 1"/>
    <property type="match status" value="1"/>
</dbReference>
<dbReference type="Gene3D" id="1.20.1050.10">
    <property type="match status" value="1"/>
</dbReference>
<evidence type="ECO:0000313" key="10">
    <source>
        <dbReference type="WBParaSite" id="nRc.2.0.1.t25975-RA"/>
    </source>
</evidence>
<dbReference type="InterPro" id="IPR004046">
    <property type="entry name" value="GST_C"/>
</dbReference>
<organism evidence="9 10">
    <name type="scientific">Romanomermis culicivorax</name>
    <name type="common">Nematode worm</name>
    <dbReference type="NCBI Taxonomy" id="13658"/>
    <lineage>
        <taxon>Eukaryota</taxon>
        <taxon>Metazoa</taxon>
        <taxon>Ecdysozoa</taxon>
        <taxon>Nematoda</taxon>
        <taxon>Enoplea</taxon>
        <taxon>Dorylaimia</taxon>
        <taxon>Mermithida</taxon>
        <taxon>Mermithoidea</taxon>
        <taxon>Mermithidae</taxon>
        <taxon>Romanomermis</taxon>
    </lineage>
</organism>
<feature type="domain" description="EF-1-gamma C-terminal" evidence="6">
    <location>
        <begin position="276"/>
        <end position="435"/>
    </location>
</feature>
<reference evidence="10" key="1">
    <citation type="submission" date="2022-11" db="UniProtKB">
        <authorList>
            <consortium name="WormBaseParasite"/>
        </authorList>
    </citation>
    <scope>IDENTIFICATION</scope>
</reference>
<dbReference type="SUPFAM" id="SSF52833">
    <property type="entry name" value="Thioredoxin-like"/>
    <property type="match status" value="1"/>
</dbReference>
<dbReference type="PROSITE" id="PS50405">
    <property type="entry name" value="GST_CTER"/>
    <property type="match status" value="1"/>
</dbReference>
<accession>A0A915JIK5</accession>
<dbReference type="OMA" id="TQYFSWT"/>
<keyword evidence="1 4" id="KW-0251">Elongation factor</keyword>
<dbReference type="Gene3D" id="3.40.30.10">
    <property type="entry name" value="Glutaredoxin"/>
    <property type="match status" value="1"/>
</dbReference>
<dbReference type="Proteomes" id="UP000887565">
    <property type="component" value="Unplaced"/>
</dbReference>
<dbReference type="WBParaSite" id="nRc.2.0.1.t25975-RA">
    <property type="protein sequence ID" value="nRc.2.0.1.t25975-RA"/>
    <property type="gene ID" value="nRc.2.0.1.g25975"/>
</dbReference>
<dbReference type="Pfam" id="PF00647">
    <property type="entry name" value="EF1G"/>
    <property type="match status" value="1"/>
</dbReference>
<dbReference type="GO" id="GO:0005634">
    <property type="term" value="C:nucleus"/>
    <property type="evidence" value="ECO:0007669"/>
    <property type="project" value="TreeGrafter"/>
</dbReference>
<dbReference type="PANTHER" id="PTHR43986:SF1">
    <property type="entry name" value="ELONGATION FACTOR 1-GAMMA"/>
    <property type="match status" value="1"/>
</dbReference>
<dbReference type="FunFam" id="1.20.1050.10:FF:000006">
    <property type="entry name" value="Elongation factor 1 gamma"/>
    <property type="match status" value="1"/>
</dbReference>
<keyword evidence="2 4" id="KW-0648">Protein biosynthesis</keyword>
<evidence type="ECO:0000259" key="6">
    <source>
        <dbReference type="PROSITE" id="PS50040"/>
    </source>
</evidence>
<dbReference type="GO" id="GO:0003746">
    <property type="term" value="F:translation elongation factor activity"/>
    <property type="evidence" value="ECO:0007669"/>
    <property type="project" value="UniProtKB-UniRule"/>
</dbReference>
<dbReference type="Pfam" id="PF02798">
    <property type="entry name" value="GST_N"/>
    <property type="match status" value="1"/>
</dbReference>
<dbReference type="InterPro" id="IPR050802">
    <property type="entry name" value="EF-GSTs"/>
</dbReference>
<evidence type="ECO:0000313" key="9">
    <source>
        <dbReference type="Proteomes" id="UP000887565"/>
    </source>
</evidence>
<dbReference type="PANTHER" id="PTHR43986">
    <property type="entry name" value="ELONGATION FACTOR 1-GAMMA"/>
    <property type="match status" value="1"/>
</dbReference>
<dbReference type="InterPro" id="IPR036282">
    <property type="entry name" value="Glutathione-S-Trfase_C_sf"/>
</dbReference>
<feature type="domain" description="GST N-terminal" evidence="7">
    <location>
        <begin position="1"/>
        <end position="73"/>
    </location>
</feature>
<evidence type="ECO:0000256" key="5">
    <source>
        <dbReference type="SAM" id="MobiDB-lite"/>
    </source>
</evidence>
<dbReference type="AlphaFoldDB" id="A0A915JIK5"/>
<feature type="region of interest" description="Disordered" evidence="5">
    <location>
        <begin position="226"/>
        <end position="278"/>
    </location>
</feature>
<dbReference type="InterPro" id="IPR001662">
    <property type="entry name" value="EF1B_G_C"/>
</dbReference>
<dbReference type="Pfam" id="PF00043">
    <property type="entry name" value="GST_C"/>
    <property type="match status" value="1"/>
</dbReference>
<dbReference type="SUPFAM" id="SSF89942">
    <property type="entry name" value="eEF1-gamma domain"/>
    <property type="match status" value="1"/>
</dbReference>
<evidence type="ECO:0000259" key="8">
    <source>
        <dbReference type="PROSITE" id="PS50405"/>
    </source>
</evidence>
<evidence type="ECO:0000259" key="7">
    <source>
        <dbReference type="PROSITE" id="PS50404"/>
    </source>
</evidence>
<dbReference type="GO" id="GO:0005737">
    <property type="term" value="C:cytoplasm"/>
    <property type="evidence" value="ECO:0007669"/>
    <property type="project" value="TreeGrafter"/>
</dbReference>
<dbReference type="CDD" id="cd03181">
    <property type="entry name" value="GST_C_EF1Bgamma_like"/>
    <property type="match status" value="1"/>
</dbReference>
<feature type="compositionally biased region" description="Basic and acidic residues" evidence="5">
    <location>
        <begin position="227"/>
        <end position="253"/>
    </location>
</feature>
<dbReference type="InterPro" id="IPR010987">
    <property type="entry name" value="Glutathione-S-Trfase_C-like"/>
</dbReference>